<accession>A0A821LWX3</accession>
<dbReference type="AlphaFoldDB" id="A0A821LWX3"/>
<protein>
    <submittedName>
        <fullName evidence="3">Uncharacterized protein</fullName>
    </submittedName>
</protein>
<sequence>DHEEEHHEQAEEQQVRSHTQSPAPLNRSNQEGTSDHEHQTVESTNDDAIQAGVARSEEAQANVENVKQKSSSKKKKHHRR</sequence>
<evidence type="ECO:0000256" key="1">
    <source>
        <dbReference type="SAM" id="MobiDB-lite"/>
    </source>
</evidence>
<comment type="caution">
    <text evidence="3">The sequence shown here is derived from an EMBL/GenBank/DDBJ whole genome shotgun (WGS) entry which is preliminary data.</text>
</comment>
<evidence type="ECO:0000313" key="4">
    <source>
        <dbReference type="Proteomes" id="UP000663866"/>
    </source>
</evidence>
<feature type="non-terminal residue" evidence="3">
    <location>
        <position position="1"/>
    </location>
</feature>
<feature type="compositionally biased region" description="Polar residues" evidence="1">
    <location>
        <begin position="16"/>
        <end position="32"/>
    </location>
</feature>
<dbReference type="EMBL" id="CAJOBG010107115">
    <property type="protein sequence ID" value="CAF4726402.1"/>
    <property type="molecule type" value="Genomic_DNA"/>
</dbReference>
<dbReference type="Proteomes" id="UP000663866">
    <property type="component" value="Unassembled WGS sequence"/>
</dbReference>
<gene>
    <name evidence="2" type="ORF">OVN521_LOCUS49277</name>
    <name evidence="3" type="ORF">OVN521_LOCUS50393</name>
</gene>
<proteinExistence type="predicted"/>
<feature type="region of interest" description="Disordered" evidence="1">
    <location>
        <begin position="1"/>
        <end position="80"/>
    </location>
</feature>
<feature type="compositionally biased region" description="Basic residues" evidence="1">
    <location>
        <begin position="70"/>
        <end position="80"/>
    </location>
</feature>
<feature type="non-terminal residue" evidence="3">
    <location>
        <position position="80"/>
    </location>
</feature>
<evidence type="ECO:0000313" key="2">
    <source>
        <dbReference type="EMBL" id="CAF4726402.1"/>
    </source>
</evidence>
<name>A0A821LWX3_9BILA</name>
<feature type="compositionally biased region" description="Basic and acidic residues" evidence="1">
    <location>
        <begin position="1"/>
        <end position="15"/>
    </location>
</feature>
<keyword evidence="4" id="KW-1185">Reference proteome</keyword>
<reference evidence="3" key="1">
    <citation type="submission" date="2021-02" db="EMBL/GenBank/DDBJ databases">
        <authorList>
            <person name="Nowell W R."/>
        </authorList>
    </citation>
    <scope>NUCLEOTIDE SEQUENCE</scope>
</reference>
<organism evidence="3 4">
    <name type="scientific">Rotaria magnacalcarata</name>
    <dbReference type="NCBI Taxonomy" id="392030"/>
    <lineage>
        <taxon>Eukaryota</taxon>
        <taxon>Metazoa</taxon>
        <taxon>Spiralia</taxon>
        <taxon>Gnathifera</taxon>
        <taxon>Rotifera</taxon>
        <taxon>Eurotatoria</taxon>
        <taxon>Bdelloidea</taxon>
        <taxon>Philodinida</taxon>
        <taxon>Philodinidae</taxon>
        <taxon>Rotaria</taxon>
    </lineage>
</organism>
<dbReference type="EMBL" id="CAJOBG010115765">
    <property type="protein sequence ID" value="CAF4758278.1"/>
    <property type="molecule type" value="Genomic_DNA"/>
</dbReference>
<evidence type="ECO:0000313" key="3">
    <source>
        <dbReference type="EMBL" id="CAF4758278.1"/>
    </source>
</evidence>